<reference evidence="1" key="1">
    <citation type="submission" date="2014-11" db="EMBL/GenBank/DDBJ databases">
        <authorList>
            <person name="Amaro Gonzalez C."/>
        </authorList>
    </citation>
    <scope>NUCLEOTIDE SEQUENCE</scope>
</reference>
<reference evidence="1" key="2">
    <citation type="journal article" date="2015" name="Fish Shellfish Immunol.">
        <title>Early steps in the European eel (Anguilla anguilla)-Vibrio vulnificus interaction in the gills: Role of the RtxA13 toxin.</title>
        <authorList>
            <person name="Callol A."/>
            <person name="Pajuelo D."/>
            <person name="Ebbesson L."/>
            <person name="Teles M."/>
            <person name="MacKenzie S."/>
            <person name="Amaro C."/>
        </authorList>
    </citation>
    <scope>NUCLEOTIDE SEQUENCE</scope>
</reference>
<dbReference type="AlphaFoldDB" id="A0A0E9UGA7"/>
<name>A0A0E9UGA7_ANGAN</name>
<dbReference type="EMBL" id="GBXM01043785">
    <property type="protein sequence ID" value="JAH64792.1"/>
    <property type="molecule type" value="Transcribed_RNA"/>
</dbReference>
<proteinExistence type="predicted"/>
<organism evidence="1">
    <name type="scientific">Anguilla anguilla</name>
    <name type="common">European freshwater eel</name>
    <name type="synonym">Muraena anguilla</name>
    <dbReference type="NCBI Taxonomy" id="7936"/>
    <lineage>
        <taxon>Eukaryota</taxon>
        <taxon>Metazoa</taxon>
        <taxon>Chordata</taxon>
        <taxon>Craniata</taxon>
        <taxon>Vertebrata</taxon>
        <taxon>Euteleostomi</taxon>
        <taxon>Actinopterygii</taxon>
        <taxon>Neopterygii</taxon>
        <taxon>Teleostei</taxon>
        <taxon>Anguilliformes</taxon>
        <taxon>Anguillidae</taxon>
        <taxon>Anguilla</taxon>
    </lineage>
</organism>
<protein>
    <submittedName>
        <fullName evidence="1">Uncharacterized protein</fullName>
    </submittedName>
</protein>
<sequence>MFQRSSSVQRPIHFQFNGIINEPMRLCKDQAFRA</sequence>
<accession>A0A0E9UGA7</accession>
<evidence type="ECO:0000313" key="1">
    <source>
        <dbReference type="EMBL" id="JAH64792.1"/>
    </source>
</evidence>